<dbReference type="InterPro" id="IPR044878">
    <property type="entry name" value="UbiA_sf"/>
</dbReference>
<dbReference type="EMBL" id="AP021876">
    <property type="protein sequence ID" value="BBO79563.1"/>
    <property type="molecule type" value="Genomic_DNA"/>
</dbReference>
<evidence type="ECO:0000256" key="3">
    <source>
        <dbReference type="ARBA" id="ARBA00005985"/>
    </source>
</evidence>
<dbReference type="Gene3D" id="1.10.357.140">
    <property type="entry name" value="UbiA prenyltransferase"/>
    <property type="match status" value="1"/>
</dbReference>
<feature type="transmembrane region" description="Helical" evidence="9">
    <location>
        <begin position="263"/>
        <end position="280"/>
    </location>
</feature>
<evidence type="ECO:0000256" key="4">
    <source>
        <dbReference type="ARBA" id="ARBA00022475"/>
    </source>
</evidence>
<evidence type="ECO:0000313" key="11">
    <source>
        <dbReference type="Proteomes" id="UP000425960"/>
    </source>
</evidence>
<gene>
    <name evidence="10" type="ORF">DSCO28_01290</name>
</gene>
<feature type="transmembrane region" description="Helical" evidence="9">
    <location>
        <begin position="237"/>
        <end position="256"/>
    </location>
</feature>
<sequence>MPSESTLKKILNFTKVEHTAFSLPLIFTGAWMGAGDRFPSARVMLLIVVAAVGARVFGMSMNRVLDRRIDLLNPRTAGRELPSGKMSLALAIAVTLSGVLVYLLACAALNDWCLILSPIPLVPLLGYSLLKRFTPLCHFGIGLCLALAPLGAFVAAAGHPRFPVTVLLFSGFVFFWLSGADIIYAMMDIESDRRNHIHSLPARLGAGGAQRVAGAVHLLCWMILVGVVWLMGGGGPLAWTALFITAVFLLMMYIPAIPVPKRFFPISTLAGIAGALVPMVA</sequence>
<keyword evidence="4" id="KW-1003">Cell membrane</keyword>
<keyword evidence="5" id="KW-0808">Transferase</keyword>
<feature type="transmembrane region" description="Helical" evidence="9">
    <location>
        <begin position="86"/>
        <end position="103"/>
    </location>
</feature>
<keyword evidence="8 9" id="KW-0472">Membrane</keyword>
<keyword evidence="7 9" id="KW-1133">Transmembrane helix</keyword>
<dbReference type="GO" id="GO:0006744">
    <property type="term" value="P:ubiquinone biosynthetic process"/>
    <property type="evidence" value="ECO:0007669"/>
    <property type="project" value="TreeGrafter"/>
</dbReference>
<protein>
    <recommendedName>
        <fullName evidence="12">4-hydroxybenzoate octaprenyltransferase</fullName>
    </recommendedName>
</protein>
<evidence type="ECO:0000313" key="10">
    <source>
        <dbReference type="EMBL" id="BBO79563.1"/>
    </source>
</evidence>
<dbReference type="FunFam" id="1.10.357.140:FF:000008">
    <property type="entry name" value="4-hydroxybenzoate octaprenyltransferase"/>
    <property type="match status" value="1"/>
</dbReference>
<evidence type="ECO:0000256" key="8">
    <source>
        <dbReference type="ARBA" id="ARBA00023136"/>
    </source>
</evidence>
<reference evidence="10 11" key="1">
    <citation type="submission" date="2019-11" db="EMBL/GenBank/DDBJ databases">
        <title>Comparative genomics of hydrocarbon-degrading Desulfosarcina strains.</title>
        <authorList>
            <person name="Watanabe M."/>
            <person name="Kojima H."/>
            <person name="Fukui M."/>
        </authorList>
    </citation>
    <scope>NUCLEOTIDE SEQUENCE [LARGE SCALE GENOMIC DNA]</scope>
    <source>
        <strain evidence="10 11">28bB2T</strain>
    </source>
</reference>
<dbReference type="GO" id="GO:0016765">
    <property type="term" value="F:transferase activity, transferring alkyl or aryl (other than methyl) groups"/>
    <property type="evidence" value="ECO:0007669"/>
    <property type="project" value="InterPro"/>
</dbReference>
<comment type="cofactor">
    <cofactor evidence="1">
        <name>Mg(2+)</name>
        <dbReference type="ChEBI" id="CHEBI:18420"/>
    </cofactor>
</comment>
<dbReference type="RefSeq" id="WP_155320724.1">
    <property type="nucleotide sequence ID" value="NZ_AP021876.1"/>
</dbReference>
<evidence type="ECO:0000256" key="2">
    <source>
        <dbReference type="ARBA" id="ARBA00004141"/>
    </source>
</evidence>
<accession>A0A5K7ZQH7</accession>
<dbReference type="Gene3D" id="1.20.120.1780">
    <property type="entry name" value="UbiA prenyltransferase"/>
    <property type="match status" value="1"/>
</dbReference>
<dbReference type="InterPro" id="IPR039653">
    <property type="entry name" value="Prenyltransferase"/>
</dbReference>
<feature type="transmembrane region" description="Helical" evidence="9">
    <location>
        <begin position="208"/>
        <end position="231"/>
    </location>
</feature>
<feature type="transmembrane region" description="Helical" evidence="9">
    <location>
        <begin position="137"/>
        <end position="158"/>
    </location>
</feature>
<evidence type="ECO:0000256" key="6">
    <source>
        <dbReference type="ARBA" id="ARBA00022692"/>
    </source>
</evidence>
<evidence type="ECO:0000256" key="5">
    <source>
        <dbReference type="ARBA" id="ARBA00022679"/>
    </source>
</evidence>
<proteinExistence type="inferred from homology"/>
<dbReference type="PANTHER" id="PTHR11048:SF28">
    <property type="entry name" value="4-HYDROXYBENZOATE POLYPRENYLTRANSFERASE, MITOCHONDRIAL"/>
    <property type="match status" value="1"/>
</dbReference>
<dbReference type="AlphaFoldDB" id="A0A5K7ZQH7"/>
<dbReference type="NCBIfam" id="TIGR01475">
    <property type="entry name" value="ubiA_other"/>
    <property type="match status" value="1"/>
</dbReference>
<feature type="transmembrane region" description="Helical" evidence="9">
    <location>
        <begin position="164"/>
        <end position="187"/>
    </location>
</feature>
<evidence type="ECO:0000256" key="9">
    <source>
        <dbReference type="SAM" id="Phobius"/>
    </source>
</evidence>
<dbReference type="InterPro" id="IPR006371">
    <property type="entry name" value="Polyprenyltransferase_UbiA-li"/>
</dbReference>
<comment type="similarity">
    <text evidence="3">Belongs to the UbiA prenyltransferase family.</text>
</comment>
<organism evidence="10 11">
    <name type="scientific">Desulfosarcina ovata subsp. sediminis</name>
    <dbReference type="NCBI Taxonomy" id="885957"/>
    <lineage>
        <taxon>Bacteria</taxon>
        <taxon>Pseudomonadati</taxon>
        <taxon>Thermodesulfobacteriota</taxon>
        <taxon>Desulfobacteria</taxon>
        <taxon>Desulfobacterales</taxon>
        <taxon>Desulfosarcinaceae</taxon>
        <taxon>Desulfosarcina</taxon>
    </lineage>
</organism>
<comment type="subcellular location">
    <subcellularLocation>
        <location evidence="2">Membrane</location>
        <topology evidence="2">Multi-pass membrane protein</topology>
    </subcellularLocation>
</comment>
<keyword evidence="6 9" id="KW-0812">Transmembrane</keyword>
<dbReference type="PANTHER" id="PTHR11048">
    <property type="entry name" value="PRENYLTRANSFERASES"/>
    <property type="match status" value="1"/>
</dbReference>
<dbReference type="CDD" id="cd13959">
    <property type="entry name" value="PT_UbiA_COQ2"/>
    <property type="match status" value="1"/>
</dbReference>
<name>A0A5K7ZQH7_9BACT</name>
<dbReference type="GO" id="GO:0005886">
    <property type="term" value="C:plasma membrane"/>
    <property type="evidence" value="ECO:0007669"/>
    <property type="project" value="TreeGrafter"/>
</dbReference>
<evidence type="ECO:0000256" key="1">
    <source>
        <dbReference type="ARBA" id="ARBA00001946"/>
    </source>
</evidence>
<evidence type="ECO:0000256" key="7">
    <source>
        <dbReference type="ARBA" id="ARBA00022989"/>
    </source>
</evidence>
<feature type="transmembrane region" description="Helical" evidence="9">
    <location>
        <begin position="109"/>
        <end position="130"/>
    </location>
</feature>
<dbReference type="KEGG" id="dov:DSCO28_01290"/>
<dbReference type="Proteomes" id="UP000425960">
    <property type="component" value="Chromosome"/>
</dbReference>
<feature type="transmembrane region" description="Helical" evidence="9">
    <location>
        <begin position="43"/>
        <end position="65"/>
    </location>
</feature>
<dbReference type="InterPro" id="IPR000537">
    <property type="entry name" value="UbiA_prenyltransferase"/>
</dbReference>
<evidence type="ECO:0008006" key="12">
    <source>
        <dbReference type="Google" id="ProtNLM"/>
    </source>
</evidence>
<dbReference type="Pfam" id="PF01040">
    <property type="entry name" value="UbiA"/>
    <property type="match status" value="1"/>
</dbReference>